<feature type="non-terminal residue" evidence="1">
    <location>
        <position position="1"/>
    </location>
</feature>
<protein>
    <submittedName>
        <fullName evidence="1">Uncharacterized protein</fullName>
    </submittedName>
</protein>
<reference evidence="1 2" key="1">
    <citation type="journal article" date="2019" name="Sci. Rep.">
        <title>A high-quality genome of Eragrostis curvula grass provides insights into Poaceae evolution and supports new strategies to enhance forage quality.</title>
        <authorList>
            <person name="Carballo J."/>
            <person name="Santos B.A.C.M."/>
            <person name="Zappacosta D."/>
            <person name="Garbus I."/>
            <person name="Selva J.P."/>
            <person name="Gallo C.A."/>
            <person name="Diaz A."/>
            <person name="Albertini E."/>
            <person name="Caccamo M."/>
            <person name="Echenique V."/>
        </authorList>
    </citation>
    <scope>NUCLEOTIDE SEQUENCE [LARGE SCALE GENOMIC DNA]</scope>
    <source>
        <strain evidence="2">cv. Victoria</strain>
        <tissue evidence="1">Leaf</tissue>
    </source>
</reference>
<dbReference type="OrthoDB" id="691863at2759"/>
<organism evidence="1 2">
    <name type="scientific">Eragrostis curvula</name>
    <name type="common">weeping love grass</name>
    <dbReference type="NCBI Taxonomy" id="38414"/>
    <lineage>
        <taxon>Eukaryota</taxon>
        <taxon>Viridiplantae</taxon>
        <taxon>Streptophyta</taxon>
        <taxon>Embryophyta</taxon>
        <taxon>Tracheophyta</taxon>
        <taxon>Spermatophyta</taxon>
        <taxon>Magnoliopsida</taxon>
        <taxon>Liliopsida</taxon>
        <taxon>Poales</taxon>
        <taxon>Poaceae</taxon>
        <taxon>PACMAD clade</taxon>
        <taxon>Chloridoideae</taxon>
        <taxon>Eragrostideae</taxon>
        <taxon>Eragrostidinae</taxon>
        <taxon>Eragrostis</taxon>
    </lineage>
</organism>
<keyword evidence="2" id="KW-1185">Reference proteome</keyword>
<dbReference type="Gramene" id="TVU45142">
    <property type="protein sequence ID" value="TVU45142"/>
    <property type="gene ID" value="EJB05_04617"/>
</dbReference>
<sequence length="189" mass="21374">MTDLFPYDYHDVDHEHGDKIFKCGLHGIIRSSDSGQEQEVHVPVGQTLTELDGRLCMVRDVRHRRGDVGCSLFEIWKVRDYATGSWSLDYRIDLTPGHMAERLTKPWLVVPLRYVNGDAPGENRRLLLATTAQEAHVYDPDSGTLRTVASVARGGNTDDSLRLVLYQESLFRFAGMKQGKGKVKFVQLD</sequence>
<accession>A0A5J9W8V4</accession>
<proteinExistence type="predicted"/>
<name>A0A5J9W8V4_9POAL</name>
<dbReference type="AlphaFoldDB" id="A0A5J9W8V4"/>
<dbReference type="Proteomes" id="UP000324897">
    <property type="component" value="Chromosome 5"/>
</dbReference>
<evidence type="ECO:0000313" key="2">
    <source>
        <dbReference type="Proteomes" id="UP000324897"/>
    </source>
</evidence>
<comment type="caution">
    <text evidence="1">The sequence shown here is derived from an EMBL/GenBank/DDBJ whole genome shotgun (WGS) entry which is preliminary data.</text>
</comment>
<evidence type="ECO:0000313" key="1">
    <source>
        <dbReference type="EMBL" id="TVU45142.1"/>
    </source>
</evidence>
<dbReference type="EMBL" id="RWGY01000004">
    <property type="protein sequence ID" value="TVU45142.1"/>
    <property type="molecule type" value="Genomic_DNA"/>
</dbReference>
<gene>
    <name evidence="1" type="ORF">EJB05_04617</name>
</gene>